<evidence type="ECO:0000313" key="3">
    <source>
        <dbReference type="EMBL" id="CAF4525840.1"/>
    </source>
</evidence>
<feature type="compositionally biased region" description="Acidic residues" evidence="1">
    <location>
        <begin position="94"/>
        <end position="107"/>
    </location>
</feature>
<reference evidence="2" key="1">
    <citation type="submission" date="2021-02" db="EMBL/GenBank/DDBJ databases">
        <authorList>
            <person name="Nowell W R."/>
        </authorList>
    </citation>
    <scope>NUCLEOTIDE SEQUENCE</scope>
</reference>
<dbReference type="EMBL" id="CAJNOQ010042987">
    <property type="protein sequence ID" value="CAF1628859.1"/>
    <property type="molecule type" value="Genomic_DNA"/>
</dbReference>
<evidence type="ECO:0000313" key="2">
    <source>
        <dbReference type="EMBL" id="CAF1628859.1"/>
    </source>
</evidence>
<dbReference type="Proteomes" id="UP000663829">
    <property type="component" value="Unassembled WGS sequence"/>
</dbReference>
<comment type="caution">
    <text evidence="2">The sequence shown here is derived from an EMBL/GenBank/DDBJ whole genome shotgun (WGS) entry which is preliminary data.</text>
</comment>
<organism evidence="2 4">
    <name type="scientific">Didymodactylos carnosus</name>
    <dbReference type="NCBI Taxonomy" id="1234261"/>
    <lineage>
        <taxon>Eukaryota</taxon>
        <taxon>Metazoa</taxon>
        <taxon>Spiralia</taxon>
        <taxon>Gnathifera</taxon>
        <taxon>Rotifera</taxon>
        <taxon>Eurotatoria</taxon>
        <taxon>Bdelloidea</taxon>
        <taxon>Philodinida</taxon>
        <taxon>Philodinidae</taxon>
        <taxon>Didymodactylos</taxon>
    </lineage>
</organism>
<sequence>MIVACVNLSDDIGRIWCIRHKFHLVVTNGLCLWGKSKKDRDDNSDSDALNNAVRAIPTEDLSDDLTTLAATAAVMATATSAAGIINDQQPDVDTASEDESGLEDDIDDSAVAANDIANDNNWALDVIDADSEMAQ</sequence>
<protein>
    <submittedName>
        <fullName evidence="2">Uncharacterized protein</fullName>
    </submittedName>
</protein>
<gene>
    <name evidence="2" type="ORF">GPM918_LOCUS44226</name>
    <name evidence="3" type="ORF">SRO942_LOCUS45983</name>
</gene>
<keyword evidence="4" id="KW-1185">Reference proteome</keyword>
<evidence type="ECO:0000256" key="1">
    <source>
        <dbReference type="SAM" id="MobiDB-lite"/>
    </source>
</evidence>
<feature type="region of interest" description="Disordered" evidence="1">
    <location>
        <begin position="85"/>
        <end position="107"/>
    </location>
</feature>
<dbReference type="AlphaFoldDB" id="A0A816D1F8"/>
<evidence type="ECO:0000313" key="4">
    <source>
        <dbReference type="Proteomes" id="UP000663829"/>
    </source>
</evidence>
<name>A0A816D1F8_9BILA</name>
<dbReference type="EMBL" id="CAJOBC010110672">
    <property type="protein sequence ID" value="CAF4525840.1"/>
    <property type="molecule type" value="Genomic_DNA"/>
</dbReference>
<accession>A0A816D1F8</accession>
<dbReference type="Proteomes" id="UP000681722">
    <property type="component" value="Unassembled WGS sequence"/>
</dbReference>
<proteinExistence type="predicted"/>